<feature type="transmembrane region" description="Helical" evidence="1">
    <location>
        <begin position="100"/>
        <end position="125"/>
    </location>
</feature>
<dbReference type="EMBL" id="AP027925">
    <property type="protein sequence ID" value="BED93086.1"/>
    <property type="molecule type" value="Genomic_DNA"/>
</dbReference>
<feature type="transmembrane region" description="Helical" evidence="1">
    <location>
        <begin position="72"/>
        <end position="94"/>
    </location>
</feature>
<keyword evidence="1" id="KW-1133">Transmembrane helix</keyword>
<proteinExistence type="predicted"/>
<organism evidence="2">
    <name type="scientific">Candidatus Paraimprobicoccus trichonymphae</name>
    <dbReference type="NCBI Taxonomy" id="3033793"/>
    <lineage>
        <taxon>Bacteria</taxon>
        <taxon>Bacillati</taxon>
        <taxon>Bacillota</taxon>
        <taxon>Clostridia</taxon>
        <taxon>Candidatus Paraimprobicoccus</taxon>
    </lineage>
</organism>
<accession>A0AA48KWJ3</accession>
<evidence type="ECO:0000313" key="2">
    <source>
        <dbReference type="EMBL" id="BED93086.1"/>
    </source>
</evidence>
<dbReference type="AlphaFoldDB" id="A0AA48KWJ3"/>
<protein>
    <submittedName>
        <fullName evidence="2">Uncharacterized protein</fullName>
    </submittedName>
</protein>
<name>A0AA48KWJ3_9FIRM</name>
<dbReference type="Proteomes" id="UP001335720">
    <property type="component" value="Chromosome"/>
</dbReference>
<gene>
    <name evidence="2" type="ORF">RsTaC01_1042</name>
</gene>
<sequence length="130" mass="13363">MNNNGFVTKAKDILRKEKSDITENEIRQILETAEKCINSGEEIEDAEDLNRVAGGAKLPVAAKVAIELASTLAGAATGAGLGLLKIMTIVMMVYKAAKDVAFTATTGITGAAVGAALGSAAISALEKNKN</sequence>
<evidence type="ECO:0000256" key="1">
    <source>
        <dbReference type="SAM" id="Phobius"/>
    </source>
</evidence>
<reference evidence="2" key="1">
    <citation type="journal article" date="2023" name="ISME J.">
        <title>Emergence of putative energy parasites within Clostridia revealed by genome analysis of a novel endosymbiotic clade.</title>
        <authorList>
            <person name="Takahashi K."/>
            <person name="Kuwahara H."/>
            <person name="Horikawa Y."/>
            <person name="Izawa K."/>
            <person name="Kato D."/>
            <person name="Inagaki T."/>
            <person name="Yuki M."/>
            <person name="Ohkuma M."/>
            <person name="Hongoh Y."/>
        </authorList>
    </citation>
    <scope>NUCLEOTIDE SEQUENCE</scope>
    <source>
        <strain evidence="2">RsTa-C01</strain>
    </source>
</reference>
<dbReference type="KEGG" id="ptrh:RsTaC01_1042"/>
<keyword evidence="1" id="KW-0812">Transmembrane</keyword>
<keyword evidence="1" id="KW-0472">Membrane</keyword>